<protein>
    <submittedName>
        <fullName evidence="1">Uncharacterized protein</fullName>
    </submittedName>
</protein>
<comment type="caution">
    <text evidence="1">The sequence shown here is derived from an EMBL/GenBank/DDBJ whole genome shotgun (WGS) entry which is preliminary data.</text>
</comment>
<accession>A0A2N3G5T8</accession>
<reference evidence="1 2" key="1">
    <citation type="journal article" date="2017" name="ISME J.">
        <title>Potential for microbial H2 and metal transformations associated with novel bacteria and archaea in deep terrestrial subsurface sediments.</title>
        <authorList>
            <person name="Hernsdorf A.W."/>
            <person name="Amano Y."/>
            <person name="Miyakawa K."/>
            <person name="Ise K."/>
            <person name="Suzuki Y."/>
            <person name="Anantharaman K."/>
            <person name="Probst A."/>
            <person name="Burstein D."/>
            <person name="Thomas B.C."/>
            <person name="Banfield J.F."/>
        </authorList>
    </citation>
    <scope>NUCLEOTIDE SEQUENCE [LARGE SCALE GENOMIC DNA]</scope>
    <source>
        <strain evidence="1">HGW-Actinobacteria-3</strain>
    </source>
</reference>
<evidence type="ECO:0000313" key="2">
    <source>
        <dbReference type="Proteomes" id="UP000233654"/>
    </source>
</evidence>
<organism evidence="1 2">
    <name type="scientific">Candidatus Anoxymicrobium japonicum</name>
    <dbReference type="NCBI Taxonomy" id="2013648"/>
    <lineage>
        <taxon>Bacteria</taxon>
        <taxon>Bacillati</taxon>
        <taxon>Actinomycetota</taxon>
        <taxon>Candidatus Geothermincolia</taxon>
        <taxon>Candidatus Geothermincolales</taxon>
        <taxon>Candidatus Anoxymicrobiaceae</taxon>
        <taxon>Candidatus Anoxymicrobium</taxon>
    </lineage>
</organism>
<dbReference type="Proteomes" id="UP000233654">
    <property type="component" value="Unassembled WGS sequence"/>
</dbReference>
<name>A0A2N3G5T8_9ACTN</name>
<sequence>MALAPARSVELQPGMEIISNMLTRNGMSASRVELIAEHAERTARFAFEQFANQQHIATYRRRK</sequence>
<dbReference type="EMBL" id="PHEX01000033">
    <property type="protein sequence ID" value="PKQ28080.1"/>
    <property type="molecule type" value="Genomic_DNA"/>
</dbReference>
<dbReference type="AlphaFoldDB" id="A0A2N3G5T8"/>
<proteinExistence type="predicted"/>
<evidence type="ECO:0000313" key="1">
    <source>
        <dbReference type="EMBL" id="PKQ28080.1"/>
    </source>
</evidence>
<gene>
    <name evidence="1" type="ORF">CVT63_04585</name>
</gene>